<evidence type="ECO:0000313" key="2">
    <source>
        <dbReference type="EMBL" id="CRZ01789.1"/>
    </source>
</evidence>
<dbReference type="GO" id="GO:0005797">
    <property type="term" value="C:Golgi medial cisterna"/>
    <property type="evidence" value="ECO:0007669"/>
    <property type="project" value="TreeGrafter"/>
</dbReference>
<dbReference type="PANTHER" id="PTHR21575:SF12">
    <property type="entry name" value="PROTEIN HID1"/>
    <property type="match status" value="1"/>
</dbReference>
<feature type="region of interest" description="Disordered" evidence="1">
    <location>
        <begin position="137"/>
        <end position="203"/>
    </location>
</feature>
<accession>A0A0H5R1X4</accession>
<dbReference type="PANTHER" id="PTHR21575">
    <property type="entry name" value="PROTEIN HID1"/>
    <property type="match status" value="1"/>
</dbReference>
<feature type="region of interest" description="Disordered" evidence="1">
    <location>
        <begin position="623"/>
        <end position="664"/>
    </location>
</feature>
<evidence type="ECO:0008006" key="3">
    <source>
        <dbReference type="Google" id="ProtNLM"/>
    </source>
</evidence>
<evidence type="ECO:0000256" key="1">
    <source>
        <dbReference type="SAM" id="MobiDB-lite"/>
    </source>
</evidence>
<dbReference type="AlphaFoldDB" id="A0A0H5R1X4"/>
<reference evidence="2" key="1">
    <citation type="submission" date="2015-04" db="EMBL/GenBank/DDBJ databases">
        <title>The genome sequence of the plant pathogenic Rhizarian Plasmodiophora brassicae reveals insights in its biotrophic life cycle and the origin of chitin synthesis.</title>
        <authorList>
            <person name="Schwelm A."/>
            <person name="Fogelqvist J."/>
            <person name="Knaust A."/>
            <person name="Julke S."/>
            <person name="Lilja T."/>
            <person name="Dhandapani V."/>
            <person name="Bonilla-Rosso G."/>
            <person name="Karlsson M."/>
            <person name="Shevchenko A."/>
            <person name="Choi S.R."/>
            <person name="Kim H.G."/>
            <person name="Park J.Y."/>
            <person name="Lim Y.P."/>
            <person name="Ludwig-Muller J."/>
            <person name="Dixelius C."/>
        </authorList>
    </citation>
    <scope>NUCLEOTIDE SEQUENCE</scope>
    <source>
        <tissue evidence="2">Potato root galls</tissue>
    </source>
</reference>
<proteinExistence type="predicted"/>
<dbReference type="EMBL" id="HACM01001347">
    <property type="protein sequence ID" value="CRZ01789.1"/>
    <property type="molecule type" value="Transcribed_RNA"/>
</dbReference>
<feature type="compositionally biased region" description="Polar residues" evidence="1">
    <location>
        <begin position="171"/>
        <end position="191"/>
    </location>
</feature>
<organism evidence="2">
    <name type="scientific">Spongospora subterranea</name>
    <dbReference type="NCBI Taxonomy" id="70186"/>
    <lineage>
        <taxon>Eukaryota</taxon>
        <taxon>Sar</taxon>
        <taxon>Rhizaria</taxon>
        <taxon>Endomyxa</taxon>
        <taxon>Phytomyxea</taxon>
        <taxon>Plasmodiophorida</taxon>
        <taxon>Plasmodiophoridae</taxon>
        <taxon>Spongospora</taxon>
    </lineage>
</organism>
<sequence>MGAGPSSQSDTVDDASARISIFTKYSIALVDDAAWGTLCFDLLRAVNPELLRGMLVECPYNLAMLMLRLVSDLEKAIVSPTLLSGESSPIFLSIRVLCRIIPFVLESSSDRSIAGFMWDGELPLPNFDASNRVLATHVPENTRNPHSKETTDDGDKSSLGELKDAPHVSSDLANTSSTGEVSSPAANSATAKDSGYSIESSDRVREKIDPVAPRLVNAVLRLLFIRDFTLDSAPSAQELYDFEIPGVVHDSLWSTSNSDRINCNRIELLRLAIVCHSIAVFSSPEQYNPHKNRLLEATLHHNLISTLVASLLSITLDAQASTTSKFFFMQELPNITTANLILIALQNLIVLLDFQVLQSELSASSPNPVHTLLLGMKLPSTFSRIYIGLTSLLSNSDTLNGAPFSRVPKELACHHEVFIMFWKLLSISPEFLTYVCTRAEKKSLLQPLFFIMSRSKNDQALIGLVHTCALIILKLSDSRDFALAFNESCNGSTFFLKDGKIVTSANGCFADIFVIASCDIISSNAHVESLDHVLLTAMVNISPYVRELSWSASEAIVALFILLASGDIIWSTRTSPQYVMYLLEMINNLIQYQYNGNGRLFFVMAQNANVFLSLGLPASSIQGSMHDNSSQGSQEESSAAHHQQPSFEPIECKQGNSQDSDSHENWVNDWRRKFPLSTVNKMLEFILPRMNVLYESSVPSHEDSHIIAFFQSQTLVGIIPLPHPIIVRRYRPSKSTSVWFSSVIWGQIFLRNQKHVVFDPRSIRLFAVSEPVSNAGTSS</sequence>
<dbReference type="GO" id="GO:0016020">
    <property type="term" value="C:membrane"/>
    <property type="evidence" value="ECO:0007669"/>
    <property type="project" value="TreeGrafter"/>
</dbReference>
<dbReference type="Pfam" id="PF09742">
    <property type="entry name" value="Dymeclin"/>
    <property type="match status" value="1"/>
</dbReference>
<dbReference type="GO" id="GO:0000138">
    <property type="term" value="C:Golgi trans cisterna"/>
    <property type="evidence" value="ECO:0007669"/>
    <property type="project" value="TreeGrafter"/>
</dbReference>
<protein>
    <recommendedName>
        <fullName evidence="3">Dymeclin</fullName>
    </recommendedName>
</protein>
<feature type="compositionally biased region" description="Basic and acidic residues" evidence="1">
    <location>
        <begin position="146"/>
        <end position="166"/>
    </location>
</feature>
<dbReference type="InterPro" id="IPR026705">
    <property type="entry name" value="Hid-1/Ecm30"/>
</dbReference>
<name>A0A0H5R1X4_9EUKA</name>